<keyword evidence="12" id="KW-0865">Zymogen</keyword>
<evidence type="ECO:0000313" key="15">
    <source>
        <dbReference type="Proteomes" id="UP000789375"/>
    </source>
</evidence>
<dbReference type="HAMAP" id="MF_03208">
    <property type="entry name" value="PS_decarb_PSD_B_type1_euk"/>
    <property type="match status" value="1"/>
</dbReference>
<keyword evidence="10 12" id="KW-1208">Phospholipid metabolism</keyword>
<keyword evidence="8 12" id="KW-0594">Phospholipid biosynthesis</keyword>
<feature type="topological domain" description="Mitochondrial matrix" evidence="12">
    <location>
        <begin position="1"/>
        <end position="72"/>
    </location>
</feature>
<gene>
    <name evidence="12" type="primary">PSD1</name>
    <name evidence="14" type="ORF">FMOSSE_LOCUS3762</name>
</gene>
<comment type="cofactor">
    <cofactor evidence="12">
        <name>pyruvate</name>
        <dbReference type="ChEBI" id="CHEBI:15361"/>
    </cofactor>
    <text evidence="12">Binds 1 pyruvoyl group covalently per subunit.</text>
</comment>
<dbReference type="InterPro" id="IPR003817">
    <property type="entry name" value="PS_Dcarbxylase"/>
</dbReference>
<feature type="chain" id="PRO_5040551679" description="Phosphatidylserine decarboxylase 1 beta chain" evidence="12">
    <location>
        <begin position="1"/>
        <end position="485"/>
    </location>
</feature>
<evidence type="ECO:0000256" key="10">
    <source>
        <dbReference type="ARBA" id="ARBA00023264"/>
    </source>
</evidence>
<dbReference type="Pfam" id="PF02666">
    <property type="entry name" value="PS_Dcarbxylase"/>
    <property type="match status" value="2"/>
</dbReference>
<sequence>MILSGIKRASLVSCRLHSRTVNSRYSNAFSFVVTKRTRAINVSASRFQQKSQEKERPFAERLNETWKKTKVTWYPIPIGLGIAFIAFQHLLRVYTREKKRKEQDSSIEIESRPVVIGPWQVYLIDSLPLRAFSRLWGRINNEYELPVFLREPCYKFYSWLFKCNLEEIENTDLKSYPNLGSFFYRSLKADVRPIEDAALVSPADGKVLSFGLVKEGKVEQVKGATYSLDALIGRKEEKRVMSSENHHAEIASSTHIADEKEFANLNGITYSLDTLLGDDIDNALKQESSVGEDASIQSEENDTKKELIVAKNVTSYTFGNPSGHKLREGNTLHYCVIYLAPGDYHRFHSPTSWVGNFEQSGLCPFDHREHGLSGSWVCRDFGVGILDWELFSVSPYMVNMLPDLFVLNERVALLGRWRCGFFSMIPIGATNVGSIRINFDKALRTNRREDLPVGTYTEVSYKKASKLLGGQPLRAGDEMGGFCLGSTIALVFEAPFDFKFCVETGQKIKYGQKVGEV</sequence>
<evidence type="ECO:0000256" key="6">
    <source>
        <dbReference type="ARBA" id="ARBA00023098"/>
    </source>
</evidence>
<comment type="PTM">
    <text evidence="12">Is synthesized initially as an inactive proenzyme. Formation of the active enzyme involves a self-maturation process in which the active site pyruvoyl group is generated from an internal serine residue via an autocatalytic post-translational modification. Two non-identical subunits are generated from the proenzyme in this reaction, and the pyruvate is formed at the N-terminus of the alpha chain, which is derived from the carboxyl end of the proenzyme. The autoendoproteolytic cleavage occurs by a canonical serine protease mechanism, in which the side chain hydroxyl group of the serine supplies its oxygen atom to form the C-terminus of the beta chain, while the remainder of the serine residue undergoes an oxidative deamination to produce ammonia and the pyruvoyl prosthetic group on the alpha chain. During this reaction, the Ser that is part of the protease active site of the proenzyme becomes the pyruvoyl prosthetic group, which constitutes an essential element of the active site of the mature decarboxylase.</text>
</comment>
<evidence type="ECO:0000256" key="8">
    <source>
        <dbReference type="ARBA" id="ARBA00023209"/>
    </source>
</evidence>
<organism evidence="14 15">
    <name type="scientific">Funneliformis mosseae</name>
    <name type="common">Endomycorrhizal fungus</name>
    <name type="synonym">Glomus mosseae</name>
    <dbReference type="NCBI Taxonomy" id="27381"/>
    <lineage>
        <taxon>Eukaryota</taxon>
        <taxon>Fungi</taxon>
        <taxon>Fungi incertae sedis</taxon>
        <taxon>Mucoromycota</taxon>
        <taxon>Glomeromycotina</taxon>
        <taxon>Glomeromycetes</taxon>
        <taxon>Glomerales</taxon>
        <taxon>Glomeraceae</taxon>
        <taxon>Funneliformis</taxon>
    </lineage>
</organism>
<keyword evidence="7 12" id="KW-0472">Membrane</keyword>
<feature type="active site" description="Charge relay system; for autoendoproteolytic cleavage activity" evidence="12">
    <location>
        <position position="486"/>
    </location>
</feature>
<evidence type="ECO:0000256" key="12">
    <source>
        <dbReference type="HAMAP-Rule" id="MF_03208"/>
    </source>
</evidence>
<keyword evidence="12" id="KW-0496">Mitochondrion</keyword>
<evidence type="ECO:0000256" key="13">
    <source>
        <dbReference type="SAM" id="Phobius"/>
    </source>
</evidence>
<evidence type="ECO:0000256" key="1">
    <source>
        <dbReference type="ARBA" id="ARBA00005189"/>
    </source>
</evidence>
<comment type="catalytic activity">
    <reaction evidence="12">
        <text>a 1,2-diacyl-sn-glycero-3-phospho-L-serine + H(+) = a 1,2-diacyl-sn-glycero-3-phosphoethanolamine + CO2</text>
        <dbReference type="Rhea" id="RHEA:20828"/>
        <dbReference type="ChEBI" id="CHEBI:15378"/>
        <dbReference type="ChEBI" id="CHEBI:16526"/>
        <dbReference type="ChEBI" id="CHEBI:57262"/>
        <dbReference type="ChEBI" id="CHEBI:64612"/>
        <dbReference type="EC" id="4.1.1.65"/>
    </reaction>
</comment>
<keyword evidence="5 12" id="KW-1133">Transmembrane helix</keyword>
<keyword evidence="11 12" id="KW-0670">Pyruvate</keyword>
<feature type="modified residue" description="Pyruvic acid (Ser); by autocatalysis" evidence="12">
    <location>
        <position position="486"/>
    </location>
</feature>
<comment type="caution">
    <text evidence="14">The sequence shown here is derived from an EMBL/GenBank/DDBJ whole genome shotgun (WGS) entry which is preliminary data.</text>
</comment>
<keyword evidence="4 12" id="KW-0210">Decarboxylase</keyword>
<evidence type="ECO:0000256" key="9">
    <source>
        <dbReference type="ARBA" id="ARBA00023239"/>
    </source>
</evidence>
<feature type="active site" description="Schiff-base intermediate with substrate; via pyruvic acid; for decarboxylase activity" evidence="12">
    <location>
        <position position="486"/>
    </location>
</feature>
<evidence type="ECO:0000256" key="3">
    <source>
        <dbReference type="ARBA" id="ARBA00022692"/>
    </source>
</evidence>
<keyword evidence="3 12" id="KW-0812">Transmembrane</keyword>
<evidence type="ECO:0000256" key="11">
    <source>
        <dbReference type="ARBA" id="ARBA00023317"/>
    </source>
</evidence>
<evidence type="ECO:0000256" key="7">
    <source>
        <dbReference type="ARBA" id="ARBA00023136"/>
    </source>
</evidence>
<proteinExistence type="inferred from homology"/>
<dbReference type="EMBL" id="CAJVPP010000588">
    <property type="protein sequence ID" value="CAG8495582.1"/>
    <property type="molecule type" value="Genomic_DNA"/>
</dbReference>
<keyword evidence="9 12" id="KW-0456">Lyase</keyword>
<feature type="active site" description="Charge relay system; for autoendoproteolytic cleavage activity" evidence="12">
    <location>
        <position position="204"/>
    </location>
</feature>
<dbReference type="AlphaFoldDB" id="A0A9N8ZH52"/>
<dbReference type="GO" id="GO:0006646">
    <property type="term" value="P:phosphatidylethanolamine biosynthetic process"/>
    <property type="evidence" value="ECO:0007669"/>
    <property type="project" value="UniProtKB-UniRule"/>
</dbReference>
<name>A0A9N8ZH52_FUNMO</name>
<dbReference type="PANTHER" id="PTHR10067:SF6">
    <property type="entry name" value="PHOSPHATIDYLSERINE DECARBOXYLASE PROENZYME, MITOCHONDRIAL"/>
    <property type="match status" value="1"/>
</dbReference>
<dbReference type="InterPro" id="IPR033177">
    <property type="entry name" value="PSD-B"/>
</dbReference>
<keyword evidence="15" id="KW-1185">Reference proteome</keyword>
<feature type="transmembrane region" description="Helical" evidence="13">
    <location>
        <begin position="71"/>
        <end position="91"/>
    </location>
</feature>
<feature type="topological domain" description="Mitochondrial intermembrane" evidence="12">
    <location>
        <begin position="92"/>
        <end position="517"/>
    </location>
</feature>
<comment type="pathway">
    <text evidence="1">Lipid metabolism.</text>
</comment>
<dbReference type="NCBIfam" id="TIGR00163">
    <property type="entry name" value="PS_decarb"/>
    <property type="match status" value="1"/>
</dbReference>
<dbReference type="Proteomes" id="UP000789375">
    <property type="component" value="Unassembled WGS sequence"/>
</dbReference>
<comment type="subcellular location">
    <molecule>Phosphatidylserine decarboxylase 1 beta chain</molecule>
    <subcellularLocation>
        <location evidence="12">Mitochondrion inner membrane</location>
        <topology evidence="12">Single-pass membrane protein</topology>
        <orientation evidence="12">Intermembrane side</orientation>
    </subcellularLocation>
</comment>
<evidence type="ECO:0000256" key="4">
    <source>
        <dbReference type="ARBA" id="ARBA00022793"/>
    </source>
</evidence>
<accession>A0A9N8ZH52</accession>
<dbReference type="GO" id="GO:0005743">
    <property type="term" value="C:mitochondrial inner membrane"/>
    <property type="evidence" value="ECO:0007669"/>
    <property type="project" value="UniProtKB-SubCell"/>
</dbReference>
<comment type="subunit">
    <text evidence="12">Heterodimer of a large membrane-associated beta subunit and a small pyruvoyl-containing alpha subunit.</text>
</comment>
<keyword evidence="6 12" id="KW-0443">Lipid metabolism</keyword>
<dbReference type="InterPro" id="IPR033661">
    <property type="entry name" value="PSD_type1_euk"/>
</dbReference>
<feature type="site" description="Cleavage (non-hydrolytic); by autocatalysis" evidence="12">
    <location>
        <begin position="485"/>
        <end position="486"/>
    </location>
</feature>
<keyword evidence="2 12" id="KW-0444">Lipid biosynthesis</keyword>
<evidence type="ECO:0000256" key="2">
    <source>
        <dbReference type="ARBA" id="ARBA00022516"/>
    </source>
</evidence>
<keyword evidence="12" id="KW-0999">Mitochondrion inner membrane</keyword>
<reference evidence="14" key="1">
    <citation type="submission" date="2021-06" db="EMBL/GenBank/DDBJ databases">
        <authorList>
            <person name="Kallberg Y."/>
            <person name="Tangrot J."/>
            <person name="Rosling A."/>
        </authorList>
    </citation>
    <scope>NUCLEOTIDE SEQUENCE</scope>
    <source>
        <strain evidence="14">87-6 pot B 2015</strain>
    </source>
</reference>
<feature type="chain" id="PRO_5040551680" description="Phosphatidylserine decarboxylase 1 alpha chain" evidence="12">
    <location>
        <begin position="486"/>
        <end position="517"/>
    </location>
</feature>
<dbReference type="GO" id="GO:0016540">
    <property type="term" value="P:protein autoprocessing"/>
    <property type="evidence" value="ECO:0007669"/>
    <property type="project" value="UniProtKB-UniRule"/>
</dbReference>
<comment type="function">
    <text evidence="12">Catalyzes the formation of phosphatidylethanolamine (PtdEtn) from phosphatidylserine (PtdSer). Plays a central role in phospholipid metabolism and in the interorganelle trafficking of phosphatidylserine.</text>
</comment>
<protein>
    <recommendedName>
        <fullName evidence="12">Phosphatidylserine decarboxylase proenzyme 1, mitochondrial</fullName>
        <ecNumber evidence="12">4.1.1.65</ecNumber>
    </recommendedName>
    <component>
        <recommendedName>
            <fullName evidence="12">Phosphatidylserine decarboxylase 1 beta chain</fullName>
        </recommendedName>
    </component>
    <component>
        <recommendedName>
            <fullName evidence="12">Phosphatidylserine decarboxylase 1 alpha chain</fullName>
        </recommendedName>
    </component>
</protein>
<comment type="subcellular location">
    <molecule>Phosphatidylserine decarboxylase 1 alpha chain</molecule>
    <subcellularLocation>
        <location evidence="12">Mitochondrion inner membrane</location>
        <topology evidence="12">Peripheral membrane protein</topology>
        <orientation evidence="12">Intermembrane side</orientation>
    </subcellularLocation>
    <text evidence="12">Anchored to the mitochondrial inner membrane through its interaction with the integral membrane beta chain.</text>
</comment>
<dbReference type="PANTHER" id="PTHR10067">
    <property type="entry name" value="PHOSPHATIDYLSERINE DECARBOXYLASE"/>
    <property type="match status" value="1"/>
</dbReference>
<comment type="pathway">
    <text evidence="12">Phospholipid metabolism; phosphatidylethanolamine biosynthesis; phosphatidylethanolamine from CDP-diacylglycerol: step 2/2.</text>
</comment>
<evidence type="ECO:0000256" key="5">
    <source>
        <dbReference type="ARBA" id="ARBA00022989"/>
    </source>
</evidence>
<evidence type="ECO:0000313" key="14">
    <source>
        <dbReference type="EMBL" id="CAG8495582.1"/>
    </source>
</evidence>
<dbReference type="EC" id="4.1.1.65" evidence="12"/>
<comment type="similarity">
    <text evidence="12">Belongs to the phosphatidylserine decarboxylase family. PSD-B subfamily. Eukaryotic type I sub-subfamily.</text>
</comment>
<dbReference type="GO" id="GO:0004609">
    <property type="term" value="F:phosphatidylserine decarboxylase activity"/>
    <property type="evidence" value="ECO:0007669"/>
    <property type="project" value="UniProtKB-UniRule"/>
</dbReference>
<feature type="active site" description="Charge relay system; for autoendoproteolytic cleavage activity" evidence="12">
    <location>
        <position position="348"/>
    </location>
</feature>